<keyword evidence="3 11" id="KW-0328">Glycosyltransferase</keyword>
<evidence type="ECO:0000259" key="13">
    <source>
        <dbReference type="Pfam" id="PF17039"/>
    </source>
</evidence>
<feature type="transmembrane region" description="Helical" evidence="11">
    <location>
        <begin position="20"/>
        <end position="45"/>
    </location>
</feature>
<dbReference type="SUPFAM" id="SSF53756">
    <property type="entry name" value="UDP-Glycosyltransferase/glycogen phosphorylase"/>
    <property type="match status" value="1"/>
</dbReference>
<evidence type="ECO:0000256" key="6">
    <source>
        <dbReference type="ARBA" id="ARBA00022968"/>
    </source>
</evidence>
<evidence type="ECO:0000313" key="15">
    <source>
        <dbReference type="Proteomes" id="UP000596742"/>
    </source>
</evidence>
<dbReference type="GO" id="GO:0032580">
    <property type="term" value="C:Golgi cisterna membrane"/>
    <property type="evidence" value="ECO:0007669"/>
    <property type="project" value="UniProtKB-SubCell"/>
</dbReference>
<dbReference type="EC" id="2.4.1.-" evidence="11"/>
<dbReference type="InterPro" id="IPR031481">
    <property type="entry name" value="Glyco_tran_10_N"/>
</dbReference>
<evidence type="ECO:0000256" key="10">
    <source>
        <dbReference type="ARBA" id="ARBA00060399"/>
    </source>
</evidence>
<accession>A0A8B6CI79</accession>
<dbReference type="Gene3D" id="3.40.50.11660">
    <property type="entry name" value="Glycosyl transferase family 10, C-terminal domain"/>
    <property type="match status" value="1"/>
</dbReference>
<comment type="pathway">
    <text evidence="1">Protein modification; protein glycosylation.</text>
</comment>
<proteinExistence type="inferred from homology"/>
<keyword evidence="11" id="KW-0333">Golgi apparatus</keyword>
<evidence type="ECO:0000256" key="2">
    <source>
        <dbReference type="ARBA" id="ARBA00008919"/>
    </source>
</evidence>
<dbReference type="Proteomes" id="UP000596742">
    <property type="component" value="Unassembled WGS sequence"/>
</dbReference>
<feature type="domain" description="Fucosyltransferase C-terminal" evidence="12">
    <location>
        <begin position="192"/>
        <end position="341"/>
    </location>
</feature>
<feature type="domain" description="Fucosyltransferase N-terminal" evidence="13">
    <location>
        <begin position="55"/>
        <end position="156"/>
    </location>
</feature>
<dbReference type="InterPro" id="IPR038577">
    <property type="entry name" value="GT10-like_C_sf"/>
</dbReference>
<dbReference type="EMBL" id="UYJE01001855">
    <property type="protein sequence ID" value="VDI05709.1"/>
    <property type="molecule type" value="Genomic_DNA"/>
</dbReference>
<dbReference type="OrthoDB" id="9993460at2759"/>
<dbReference type="GO" id="GO:0046920">
    <property type="term" value="F:alpha-(1-&gt;3)-fucosyltransferase activity"/>
    <property type="evidence" value="ECO:0007669"/>
    <property type="project" value="TreeGrafter"/>
</dbReference>
<sequence>MKHKSATAMKRVLSRLIFEIFFYVKMRSLIFFFISVFTILSFVAVEHFAKGDLPILLWWTQQIYPHPSENITLIRCGNVKCYSTKSRGYLDNKNTKGILFYGTGIDPLDLPLPRTQDHEWCLFHEESPLNNYLLSHEHFIQLFNHTATFKRESDYQYTTQDIFALEYLTERQAIDIKVKNEKRKSDGFAALMYTQSHADVPSYRDSYVEELMKYIDVDSYGTCLHNKDLPENLTNPEESFQKDQFLDFIAGYKFHLSFENAVCDDYMTEKLMRPLHLGSVPIYYGSPKAKDWMPNNHSIIMVNDFKSPMELAEFIKYLDENDEEYLKYLDFKKPNGISNKLLKETVLNRDWGSHDHKYYFYNIEDKVDYYQGFECHVCREIHKRTNALKEHEKDPSWFPKPPPKMADNSHLGCPKPFSPLSGHEIPSSHWSFTYEDTKTVADAVVEMLRRGEEDPSLTYMYYTQLKKKQKQNSQNTGEL</sequence>
<evidence type="ECO:0000256" key="3">
    <source>
        <dbReference type="ARBA" id="ARBA00022676"/>
    </source>
</evidence>
<evidence type="ECO:0000256" key="8">
    <source>
        <dbReference type="ARBA" id="ARBA00023136"/>
    </source>
</evidence>
<keyword evidence="6" id="KW-0735">Signal-anchor</keyword>
<protein>
    <recommendedName>
        <fullName evidence="11">Fucosyltransferase</fullName>
        <ecNumber evidence="11">2.4.1.-</ecNumber>
    </recommendedName>
</protein>
<evidence type="ECO:0000256" key="4">
    <source>
        <dbReference type="ARBA" id="ARBA00022679"/>
    </source>
</evidence>
<keyword evidence="15" id="KW-1185">Reference proteome</keyword>
<gene>
    <name evidence="14" type="ORF">MGAL_10B051742</name>
</gene>
<dbReference type="FunFam" id="3.40.50.11660:FF:000002">
    <property type="entry name" value="Alpha-(1,3)-fucosyltransferase"/>
    <property type="match status" value="1"/>
</dbReference>
<dbReference type="Pfam" id="PF17039">
    <property type="entry name" value="Glyco_tran_10_N"/>
    <property type="match status" value="1"/>
</dbReference>
<name>A0A8B6CI79_MYTGA</name>
<dbReference type="InterPro" id="IPR055270">
    <property type="entry name" value="Glyco_tran_10_C"/>
</dbReference>
<keyword evidence="9" id="KW-0325">Glycoprotein</keyword>
<dbReference type="AlphaFoldDB" id="A0A8B6CI79"/>
<organism evidence="14 15">
    <name type="scientific">Mytilus galloprovincialis</name>
    <name type="common">Mediterranean mussel</name>
    <dbReference type="NCBI Taxonomy" id="29158"/>
    <lineage>
        <taxon>Eukaryota</taxon>
        <taxon>Metazoa</taxon>
        <taxon>Spiralia</taxon>
        <taxon>Lophotrochozoa</taxon>
        <taxon>Mollusca</taxon>
        <taxon>Bivalvia</taxon>
        <taxon>Autobranchia</taxon>
        <taxon>Pteriomorphia</taxon>
        <taxon>Mytilida</taxon>
        <taxon>Mytiloidea</taxon>
        <taxon>Mytilidae</taxon>
        <taxon>Mytilinae</taxon>
        <taxon>Mytilus</taxon>
    </lineage>
</organism>
<evidence type="ECO:0000259" key="12">
    <source>
        <dbReference type="Pfam" id="PF00852"/>
    </source>
</evidence>
<comment type="subcellular location">
    <subcellularLocation>
        <location evidence="10">Endomembrane system</location>
        <topology evidence="10">Single-pass type II membrane protein</topology>
    </subcellularLocation>
    <subcellularLocation>
        <location evidence="11">Golgi apparatus</location>
        <location evidence="11">Golgi stack membrane</location>
        <topology evidence="11">Single-pass type II membrane protein</topology>
    </subcellularLocation>
</comment>
<dbReference type="Pfam" id="PF00852">
    <property type="entry name" value="Glyco_transf_10"/>
    <property type="match status" value="1"/>
</dbReference>
<evidence type="ECO:0000313" key="14">
    <source>
        <dbReference type="EMBL" id="VDI05709.1"/>
    </source>
</evidence>
<evidence type="ECO:0000256" key="5">
    <source>
        <dbReference type="ARBA" id="ARBA00022692"/>
    </source>
</evidence>
<dbReference type="PANTHER" id="PTHR11929:SF198">
    <property type="entry name" value="ALPHA-(1,3)-FUCOSYLTRANSFERASE 11"/>
    <property type="match status" value="1"/>
</dbReference>
<reference evidence="14" key="1">
    <citation type="submission" date="2018-11" db="EMBL/GenBank/DDBJ databases">
        <authorList>
            <person name="Alioto T."/>
            <person name="Alioto T."/>
        </authorList>
    </citation>
    <scope>NUCLEOTIDE SEQUENCE</scope>
</reference>
<keyword evidence="7 11" id="KW-1133">Transmembrane helix</keyword>
<dbReference type="UniPathway" id="UPA00378"/>
<keyword evidence="4 11" id="KW-0808">Transferase</keyword>
<evidence type="ECO:0000256" key="11">
    <source>
        <dbReference type="RuleBase" id="RU003832"/>
    </source>
</evidence>
<evidence type="ECO:0000256" key="7">
    <source>
        <dbReference type="ARBA" id="ARBA00022989"/>
    </source>
</evidence>
<dbReference type="PANTHER" id="PTHR11929">
    <property type="entry name" value="ALPHA- 1,3 -FUCOSYLTRANSFERASE"/>
    <property type="match status" value="1"/>
</dbReference>
<dbReference type="InterPro" id="IPR001503">
    <property type="entry name" value="Glyco_trans_10"/>
</dbReference>
<keyword evidence="5 11" id="KW-0812">Transmembrane</keyword>
<comment type="similarity">
    <text evidence="2 11">Belongs to the glycosyltransferase 10 family.</text>
</comment>
<evidence type="ECO:0000256" key="9">
    <source>
        <dbReference type="ARBA" id="ARBA00023180"/>
    </source>
</evidence>
<comment type="caution">
    <text evidence="14">The sequence shown here is derived from an EMBL/GenBank/DDBJ whole genome shotgun (WGS) entry which is preliminary data.</text>
</comment>
<keyword evidence="8 11" id="KW-0472">Membrane</keyword>
<evidence type="ECO:0000256" key="1">
    <source>
        <dbReference type="ARBA" id="ARBA00004922"/>
    </source>
</evidence>